<evidence type="ECO:0000313" key="1">
    <source>
        <dbReference type="EMBL" id="KAF2668837.1"/>
    </source>
</evidence>
<gene>
    <name evidence="1" type="ORF">BT63DRAFT_426102</name>
</gene>
<name>A0A6A6UBK8_9PEZI</name>
<evidence type="ECO:0000313" key="2">
    <source>
        <dbReference type="Proteomes" id="UP000799302"/>
    </source>
</evidence>
<protein>
    <submittedName>
        <fullName evidence="1">Uncharacterized protein</fullName>
    </submittedName>
</protein>
<accession>A0A6A6UBK8</accession>
<keyword evidence="2" id="KW-1185">Reference proteome</keyword>
<sequence>MRVDKLAISQPAIDRTYFMPIVDSLIRCVSARGYKLIFADINRDTIQPRTC</sequence>
<dbReference type="AlphaFoldDB" id="A0A6A6UBK8"/>
<reference evidence="1" key="1">
    <citation type="journal article" date="2020" name="Stud. Mycol.">
        <title>101 Dothideomycetes genomes: a test case for predicting lifestyles and emergence of pathogens.</title>
        <authorList>
            <person name="Haridas S."/>
            <person name="Albert R."/>
            <person name="Binder M."/>
            <person name="Bloem J."/>
            <person name="Labutti K."/>
            <person name="Salamov A."/>
            <person name="Andreopoulos B."/>
            <person name="Baker S."/>
            <person name="Barry K."/>
            <person name="Bills G."/>
            <person name="Bluhm B."/>
            <person name="Cannon C."/>
            <person name="Castanera R."/>
            <person name="Culley D."/>
            <person name="Daum C."/>
            <person name="Ezra D."/>
            <person name="Gonzalez J."/>
            <person name="Henrissat B."/>
            <person name="Kuo A."/>
            <person name="Liang C."/>
            <person name="Lipzen A."/>
            <person name="Lutzoni F."/>
            <person name="Magnuson J."/>
            <person name="Mondo S."/>
            <person name="Nolan M."/>
            <person name="Ohm R."/>
            <person name="Pangilinan J."/>
            <person name="Park H.-J."/>
            <person name="Ramirez L."/>
            <person name="Alfaro M."/>
            <person name="Sun H."/>
            <person name="Tritt A."/>
            <person name="Yoshinaga Y."/>
            <person name="Zwiers L.-H."/>
            <person name="Turgeon B."/>
            <person name="Goodwin S."/>
            <person name="Spatafora J."/>
            <person name="Crous P."/>
            <person name="Grigoriev I."/>
        </authorList>
    </citation>
    <scope>NUCLEOTIDE SEQUENCE</scope>
    <source>
        <strain evidence="1">CBS 115976</strain>
    </source>
</reference>
<organism evidence="1 2">
    <name type="scientific">Microthyrium microscopicum</name>
    <dbReference type="NCBI Taxonomy" id="703497"/>
    <lineage>
        <taxon>Eukaryota</taxon>
        <taxon>Fungi</taxon>
        <taxon>Dikarya</taxon>
        <taxon>Ascomycota</taxon>
        <taxon>Pezizomycotina</taxon>
        <taxon>Dothideomycetes</taxon>
        <taxon>Dothideomycetes incertae sedis</taxon>
        <taxon>Microthyriales</taxon>
        <taxon>Microthyriaceae</taxon>
        <taxon>Microthyrium</taxon>
    </lineage>
</organism>
<dbReference type="EMBL" id="MU004236">
    <property type="protein sequence ID" value="KAF2668837.1"/>
    <property type="molecule type" value="Genomic_DNA"/>
</dbReference>
<proteinExistence type="predicted"/>
<dbReference type="Proteomes" id="UP000799302">
    <property type="component" value="Unassembled WGS sequence"/>
</dbReference>